<dbReference type="CDD" id="cd06222">
    <property type="entry name" value="RNase_H_like"/>
    <property type="match status" value="1"/>
</dbReference>
<dbReference type="InterPro" id="IPR002156">
    <property type="entry name" value="RNaseH_domain"/>
</dbReference>
<dbReference type="GO" id="GO:0004523">
    <property type="term" value="F:RNA-DNA hybrid ribonuclease activity"/>
    <property type="evidence" value="ECO:0007669"/>
    <property type="project" value="InterPro"/>
</dbReference>
<protein>
    <recommendedName>
        <fullName evidence="1">RNase H type-1 domain-containing protein</fullName>
    </recommendedName>
</protein>
<organism evidence="2 3">
    <name type="scientific">Panicum virgatum</name>
    <name type="common">Blackwell switchgrass</name>
    <dbReference type="NCBI Taxonomy" id="38727"/>
    <lineage>
        <taxon>Eukaryota</taxon>
        <taxon>Viridiplantae</taxon>
        <taxon>Streptophyta</taxon>
        <taxon>Embryophyta</taxon>
        <taxon>Tracheophyta</taxon>
        <taxon>Spermatophyta</taxon>
        <taxon>Magnoliopsida</taxon>
        <taxon>Liliopsida</taxon>
        <taxon>Poales</taxon>
        <taxon>Poaceae</taxon>
        <taxon>PACMAD clade</taxon>
        <taxon>Panicoideae</taxon>
        <taxon>Panicodae</taxon>
        <taxon>Paniceae</taxon>
        <taxon>Panicinae</taxon>
        <taxon>Panicum</taxon>
        <taxon>Panicum sect. Hiantes</taxon>
    </lineage>
</organism>
<dbReference type="PANTHER" id="PTHR47074">
    <property type="entry name" value="BNAC02G40300D PROTEIN"/>
    <property type="match status" value="1"/>
</dbReference>
<comment type="caution">
    <text evidence="2">The sequence shown here is derived from an EMBL/GenBank/DDBJ whole genome shotgun (WGS) entry which is preliminary data.</text>
</comment>
<evidence type="ECO:0000313" key="3">
    <source>
        <dbReference type="Proteomes" id="UP000823388"/>
    </source>
</evidence>
<evidence type="ECO:0000259" key="1">
    <source>
        <dbReference type="Pfam" id="PF13456"/>
    </source>
</evidence>
<reference evidence="2" key="1">
    <citation type="submission" date="2020-05" db="EMBL/GenBank/DDBJ databases">
        <title>WGS assembly of Panicum virgatum.</title>
        <authorList>
            <person name="Lovell J.T."/>
            <person name="Jenkins J."/>
            <person name="Shu S."/>
            <person name="Juenger T.E."/>
            <person name="Schmutz J."/>
        </authorList>
    </citation>
    <scope>NUCLEOTIDE SEQUENCE</scope>
    <source>
        <strain evidence="2">AP13</strain>
    </source>
</reference>
<dbReference type="GO" id="GO:0003676">
    <property type="term" value="F:nucleic acid binding"/>
    <property type="evidence" value="ECO:0007669"/>
    <property type="project" value="InterPro"/>
</dbReference>
<dbReference type="Proteomes" id="UP000823388">
    <property type="component" value="Chromosome 2N"/>
</dbReference>
<gene>
    <name evidence="2" type="ORF">PVAP13_2NG595720</name>
</gene>
<dbReference type="InterPro" id="IPR044730">
    <property type="entry name" value="RNase_H-like_dom_plant"/>
</dbReference>
<dbReference type="InterPro" id="IPR052929">
    <property type="entry name" value="RNase_H-like_EbsB-rel"/>
</dbReference>
<dbReference type="EMBL" id="CM029040">
    <property type="protein sequence ID" value="KAG2638469.1"/>
    <property type="molecule type" value="Genomic_DNA"/>
</dbReference>
<feature type="domain" description="RNase H type-1" evidence="1">
    <location>
        <begin position="328"/>
        <end position="381"/>
    </location>
</feature>
<accession>A0A8T0W4V7</accession>
<keyword evidence="3" id="KW-1185">Reference proteome</keyword>
<name>A0A8T0W4V7_PANVG</name>
<dbReference type="PANTHER" id="PTHR47074:SF11">
    <property type="entry name" value="REVERSE TRANSCRIPTASE-LIKE PROTEIN"/>
    <property type="match status" value="1"/>
</dbReference>
<evidence type="ECO:0000313" key="2">
    <source>
        <dbReference type="EMBL" id="KAG2638469.1"/>
    </source>
</evidence>
<proteinExistence type="predicted"/>
<sequence>MGFRDLQSFNLAILAKQVWRLLCDPDSLCAKVLRAKYYPDGNILNAKPKQGLECFKKGYIWRVGDGSQINIWEDPWIPTSHNLRVQSPRGPRLVTTVNELISPVDSFWDVNLVRALFWPVDAERILQIPLHHGREDTVAWHFNRSGLFSVRSAYHVQWEHKYGSRPGFDQAGGSNYMKVWDTLWKLKLPSKVKIFGWRALRGFYSDVMHVLFTCQRARAIWRYLGAWDRIQEVIAEDHSGSVILEEILRRNVMLSELNNVGFAELILTGGWYLWWERRQVVYGEAVQSFARSAMSIVVLSQNYVNATKKEAREKEGWKRPIEDFVKLNIDGSFSEETGTSATGAIIRDHTCGVVAMGQRYLSHVGDAPMSEAYACWMGFVVTTIREGFSVTTSSAVYDECLSIWMTFSSISIEHCNRDANQVAHELEKNSFIDRTSYTWADEPPSFLIATLANDVIIFHNQ</sequence>
<dbReference type="AlphaFoldDB" id="A0A8T0W4V7"/>
<dbReference type="Pfam" id="PF13456">
    <property type="entry name" value="RVT_3"/>
    <property type="match status" value="1"/>
</dbReference>